<evidence type="ECO:0000313" key="2">
    <source>
        <dbReference type="EMBL" id="BDM74827.1"/>
    </source>
</evidence>
<accession>A0ABM8A8A5</accession>
<protein>
    <recommendedName>
        <fullName evidence="4">Transposase</fullName>
    </recommendedName>
</protein>
<organism evidence="2 3">
    <name type="scientific">Streptomyces nigrescens</name>
    <dbReference type="NCBI Taxonomy" id="1920"/>
    <lineage>
        <taxon>Bacteria</taxon>
        <taxon>Bacillati</taxon>
        <taxon>Actinomycetota</taxon>
        <taxon>Actinomycetes</taxon>
        <taxon>Kitasatosporales</taxon>
        <taxon>Streptomycetaceae</taxon>
        <taxon>Streptomyces</taxon>
    </lineage>
</organism>
<feature type="region of interest" description="Disordered" evidence="1">
    <location>
        <begin position="126"/>
        <end position="146"/>
    </location>
</feature>
<proteinExistence type="predicted"/>
<dbReference type="Proteomes" id="UP001059597">
    <property type="component" value="Plasmid SNP1"/>
</dbReference>
<evidence type="ECO:0000313" key="3">
    <source>
        <dbReference type="Proteomes" id="UP001059597"/>
    </source>
</evidence>
<reference evidence="2" key="1">
    <citation type="submission" date="2022-06" db="EMBL/GenBank/DDBJ databases">
        <title>Complete genome sequence of Streptomyces nigrescens HEK616.</title>
        <authorList>
            <person name="Asamizu S."/>
            <person name="Onaka H."/>
        </authorList>
    </citation>
    <scope>NUCLEOTIDE SEQUENCE</scope>
    <source>
        <strain evidence="2">HEK616</strain>
        <plasmid evidence="2">SNP1</plasmid>
    </source>
</reference>
<feature type="region of interest" description="Disordered" evidence="1">
    <location>
        <begin position="72"/>
        <end position="91"/>
    </location>
</feature>
<keyword evidence="3" id="KW-1185">Reference proteome</keyword>
<keyword evidence="2" id="KW-0614">Plasmid</keyword>
<dbReference type="EMBL" id="AP026074">
    <property type="protein sequence ID" value="BDM74827.1"/>
    <property type="molecule type" value="Genomic_DNA"/>
</dbReference>
<evidence type="ECO:0008006" key="4">
    <source>
        <dbReference type="Google" id="ProtNLM"/>
    </source>
</evidence>
<name>A0ABM8A8A5_STRNI</name>
<gene>
    <name evidence="2" type="ORF">HEK616_83140</name>
</gene>
<sequence>MPAERGAWQTVYHRFLQCRDAGVSEQLMDGSRRHDGGRDLSPVVVDSTVARAHHHAARMVVREEVLTALETANRKKRGHRGGRPVSHDTELDRDRNTVERCINKIKAWRGLTSRYDKIPGRTPLTWHSHLASKPPTRNMFRTRNVP</sequence>
<geneLocation type="plasmid" evidence="2 3">
    <name>SNP1</name>
</geneLocation>
<evidence type="ECO:0000256" key="1">
    <source>
        <dbReference type="SAM" id="MobiDB-lite"/>
    </source>
</evidence>